<evidence type="ECO:0000313" key="2">
    <source>
        <dbReference type="EMBL" id="GMT24339.1"/>
    </source>
</evidence>
<dbReference type="Pfam" id="PF25558">
    <property type="entry name" value="DUF7930"/>
    <property type="match status" value="1"/>
</dbReference>
<comment type="caution">
    <text evidence="2">The sequence shown here is derived from an EMBL/GenBank/DDBJ whole genome shotgun (WGS) entry which is preliminary data.</text>
</comment>
<feature type="non-terminal residue" evidence="2">
    <location>
        <position position="1"/>
    </location>
</feature>
<gene>
    <name evidence="2" type="ORF">PFISCL1PPCAC_15636</name>
</gene>
<feature type="domain" description="DUF7930" evidence="1">
    <location>
        <begin position="175"/>
        <end position="244"/>
    </location>
</feature>
<proteinExistence type="predicted"/>
<organism evidence="2 3">
    <name type="scientific">Pristionchus fissidentatus</name>
    <dbReference type="NCBI Taxonomy" id="1538716"/>
    <lineage>
        <taxon>Eukaryota</taxon>
        <taxon>Metazoa</taxon>
        <taxon>Ecdysozoa</taxon>
        <taxon>Nematoda</taxon>
        <taxon>Chromadorea</taxon>
        <taxon>Rhabditida</taxon>
        <taxon>Rhabditina</taxon>
        <taxon>Diplogasteromorpha</taxon>
        <taxon>Diplogasteroidea</taxon>
        <taxon>Neodiplogasteridae</taxon>
        <taxon>Pristionchus</taxon>
    </lineage>
</organism>
<sequence length="308" mass="33108">LQMAEFSATGTVTNVQTKFAFISADRGTVFCPLAASVDSSENCSDMTEKYSIGDIVHFKAAPQSNKNGCTFRAYHVTLSLKSSLYQGFESGDISREDIIAEITLVQETLAYGVSEEMGNIFIPGAAFSTAYGNRLNGFLAPGDAVALSISRQSEKNGCKWRAVSAELFYLPQIVRGTGFVTSLTATVAMVQSHEHGIVRCGILAWEGGTRGNGESLHDVVCFGSSVVFETTECGGGQVASRWSLSSIGLIGETLPPPLAPSIVTSDSFTQTVTPIERMVIKCISESVKHDLYDRVPLIEKLLDEVHLL</sequence>
<dbReference type="Proteomes" id="UP001432322">
    <property type="component" value="Unassembled WGS sequence"/>
</dbReference>
<dbReference type="EMBL" id="BTSY01000004">
    <property type="protein sequence ID" value="GMT24339.1"/>
    <property type="molecule type" value="Genomic_DNA"/>
</dbReference>
<name>A0AAV5W351_9BILA</name>
<accession>A0AAV5W351</accession>
<reference evidence="2" key="1">
    <citation type="submission" date="2023-10" db="EMBL/GenBank/DDBJ databases">
        <title>Genome assembly of Pristionchus species.</title>
        <authorList>
            <person name="Yoshida K."/>
            <person name="Sommer R.J."/>
        </authorList>
    </citation>
    <scope>NUCLEOTIDE SEQUENCE</scope>
    <source>
        <strain evidence="2">RS5133</strain>
    </source>
</reference>
<dbReference type="AlphaFoldDB" id="A0AAV5W351"/>
<evidence type="ECO:0000259" key="1">
    <source>
        <dbReference type="Pfam" id="PF25558"/>
    </source>
</evidence>
<keyword evidence="3" id="KW-1185">Reference proteome</keyword>
<evidence type="ECO:0000313" key="3">
    <source>
        <dbReference type="Proteomes" id="UP001432322"/>
    </source>
</evidence>
<dbReference type="InterPro" id="IPR057690">
    <property type="entry name" value="DUF7930"/>
</dbReference>
<protein>
    <recommendedName>
        <fullName evidence="1">DUF7930 domain-containing protein</fullName>
    </recommendedName>
</protein>